<dbReference type="AlphaFoldDB" id="A0A9J6QW27"/>
<protein>
    <submittedName>
        <fullName evidence="2">DUF1446 domain-containing protein</fullName>
    </submittedName>
</protein>
<evidence type="ECO:0000313" key="3">
    <source>
        <dbReference type="Proteomes" id="UP001065549"/>
    </source>
</evidence>
<name>A0A9J6QW27_9FIRM</name>
<keyword evidence="3" id="KW-1185">Reference proteome</keyword>
<dbReference type="PANTHER" id="PTHR47708:SF2">
    <property type="entry name" value="SI:CH73-132F6.5"/>
    <property type="match status" value="1"/>
</dbReference>
<sequence length="454" mass="50011">MKTVRIGCGSGYWGDDIEPGLEIARKGNVKYLAFDYLAELTMSILRRQMLKDPTKGYVPDIVPHWEKFLPICQEKGIKMICNAGGSNPMGAANAIEELCQKMDIHGLKLGLVTGDDLSDKLDEIRAAGVKLTNTDTGEEDIDRVKDKIVGAYAYAGAEGIIEALDQGCDHVIAGRVSDISLYVGPMMHEFGWDFSEQYNNKIGAAINTGHIVECGSPCTGGNSNLWASSPENWHIGFPIIEMDENGDAVISKVEGTGGMINQWTMKEHLTYEVIDPNNYIMPDGIADFTSLKLDEIGKDKVKITNMTGKGRPDMLKVCIGVEEGFMSESMLIHPWPNAYEKAQKAEELVRKRLDYLGVKPLELRFDYIGVNCLHGSVATEPDPNINEVALRISCKTNTFAEAALIKQNTTHLWTYGPMGAACGVNGRPRKVIGLWPTLVPREFVVPQLTIKEVK</sequence>
<dbReference type="EMBL" id="JAOSHN010000003">
    <property type="protein sequence ID" value="MCU7378630.1"/>
    <property type="molecule type" value="Genomic_DNA"/>
</dbReference>
<accession>A0A9J6QW27</accession>
<dbReference type="Pfam" id="PF07287">
    <property type="entry name" value="AtuA"/>
    <property type="match status" value="1"/>
</dbReference>
<organism evidence="2 3">
    <name type="scientific">Hominibacterium faecale</name>
    <dbReference type="NCBI Taxonomy" id="2839743"/>
    <lineage>
        <taxon>Bacteria</taxon>
        <taxon>Bacillati</taxon>
        <taxon>Bacillota</taxon>
        <taxon>Clostridia</taxon>
        <taxon>Peptostreptococcales</taxon>
        <taxon>Anaerovoracaceae</taxon>
        <taxon>Hominibacterium</taxon>
    </lineage>
</organism>
<comment type="caution">
    <text evidence="2">The sequence shown here is derived from an EMBL/GenBank/DDBJ whole genome shotgun (WGS) entry which is preliminary data.</text>
</comment>
<dbReference type="RefSeq" id="WP_253019999.1">
    <property type="nucleotide sequence ID" value="NZ_JAOSHN010000003.1"/>
</dbReference>
<evidence type="ECO:0000313" key="2">
    <source>
        <dbReference type="EMBL" id="MCU7378630.1"/>
    </source>
</evidence>
<proteinExistence type="predicted"/>
<gene>
    <name evidence="2" type="ORF">OBO34_09715</name>
</gene>
<evidence type="ECO:0000259" key="1">
    <source>
        <dbReference type="Pfam" id="PF07287"/>
    </source>
</evidence>
<dbReference type="Proteomes" id="UP001065549">
    <property type="component" value="Unassembled WGS sequence"/>
</dbReference>
<dbReference type="PANTHER" id="PTHR47708">
    <property type="match status" value="1"/>
</dbReference>
<feature type="domain" description="Acyclic terpene utilisation N-terminal" evidence="1">
    <location>
        <begin position="4"/>
        <end position="448"/>
    </location>
</feature>
<reference evidence="2" key="1">
    <citation type="submission" date="2022-09" db="EMBL/GenBank/DDBJ databases">
        <title>Culturomic study of gut microbiota in children with autism spectrum disorder.</title>
        <authorList>
            <person name="Efimov B.A."/>
            <person name="Chaplin A.V."/>
            <person name="Sokolova S.R."/>
            <person name="Pikina A.P."/>
            <person name="Korzhanova M."/>
            <person name="Belova V."/>
            <person name="Korostin D."/>
        </authorList>
    </citation>
    <scope>NUCLEOTIDE SEQUENCE</scope>
    <source>
        <strain evidence="2">ASD5510</strain>
    </source>
</reference>
<dbReference type="InterPro" id="IPR010839">
    <property type="entry name" value="AtuA_N"/>
</dbReference>